<keyword evidence="4 11" id="KW-0812">Transmembrane</keyword>
<organism evidence="13 14">
    <name type="scientific">Elaeophora elaphi</name>
    <dbReference type="NCBI Taxonomy" id="1147741"/>
    <lineage>
        <taxon>Eukaryota</taxon>
        <taxon>Metazoa</taxon>
        <taxon>Ecdysozoa</taxon>
        <taxon>Nematoda</taxon>
        <taxon>Chromadorea</taxon>
        <taxon>Rhabditida</taxon>
        <taxon>Spirurina</taxon>
        <taxon>Spiruromorpha</taxon>
        <taxon>Filarioidea</taxon>
        <taxon>Onchocercidae</taxon>
        <taxon>Elaeophora</taxon>
    </lineage>
</organism>
<feature type="transmembrane region" description="Helical" evidence="12">
    <location>
        <begin position="88"/>
        <end position="111"/>
    </location>
</feature>
<keyword evidence="6 12" id="KW-1133">Transmembrane helix</keyword>
<keyword evidence="10 11" id="KW-0275">Fatty acid biosynthesis</keyword>
<reference evidence="14" key="1">
    <citation type="submission" date="2017-02" db="UniProtKB">
        <authorList>
            <consortium name="WormBaseParasite"/>
        </authorList>
    </citation>
    <scope>IDENTIFICATION</scope>
</reference>
<dbReference type="Proteomes" id="UP000050640">
    <property type="component" value="Unplaced"/>
</dbReference>
<dbReference type="PANTHER" id="PTHR11351:SF31">
    <property type="entry name" value="DESATURASE 1, ISOFORM A-RELATED"/>
    <property type="match status" value="1"/>
</dbReference>
<keyword evidence="5" id="KW-0276">Fatty acid metabolism</keyword>
<keyword evidence="7 11" id="KW-0560">Oxidoreductase</keyword>
<evidence type="ECO:0000313" key="14">
    <source>
        <dbReference type="WBParaSite" id="EEL_0000345601-mRNA-1"/>
    </source>
</evidence>
<dbReference type="PRINTS" id="PR00075">
    <property type="entry name" value="FACDDSATRASE"/>
</dbReference>
<keyword evidence="13" id="KW-1185">Reference proteome</keyword>
<evidence type="ECO:0000256" key="7">
    <source>
        <dbReference type="ARBA" id="ARBA00023002"/>
    </source>
</evidence>
<dbReference type="CDD" id="cd03505">
    <property type="entry name" value="Delta9-FADS-like"/>
    <property type="match status" value="1"/>
</dbReference>
<dbReference type="PANTHER" id="PTHR11351">
    <property type="entry name" value="ACYL-COA DESATURASE"/>
    <property type="match status" value="1"/>
</dbReference>
<comment type="domain">
    <text evidence="11">The histidine box domains are involved in binding the catalytic metal ions.</text>
</comment>
<sequence length="379" mass="44209">MVSRTETAVREATADKGMDETDLETMKIVKEQFLAVEAAEVKEISERSKQIKFKTHIVWRNVMLFAALHVASLVGLYQFIFLAKWPTLLWYCICWLMGVMGITAGAHRLWSHRSYKAKWPARLFLMFCNSMAFQASIPLHNIFFAFSLTNARISLNNDVIEWARDHRCHHKWTDTDADPHNTTRQGFSVSFFHHINDRGMFFAHMGWLMVRKHPEVKRKGAQLDLSDLFNDPILAFQRRHYLKLVLFAWFVVPTFVPVYFWGESFKIAVYTCTLLRYCTTLHGTWLINSLAHKYGFKPYNPNITPVDSFVLAVSAMGEGGHNYHHTFPQDYRTSEYVLHFNVTKIFIDILFFLGLAYDMKVVPQKIIERQKAKYAVKCD</sequence>
<evidence type="ECO:0000256" key="11">
    <source>
        <dbReference type="RuleBase" id="RU000581"/>
    </source>
</evidence>
<comment type="subcellular location">
    <subcellularLocation>
        <location evidence="1">Membrane</location>
        <topology evidence="1">Multi-pass membrane protein</topology>
    </subcellularLocation>
</comment>
<evidence type="ECO:0000256" key="3">
    <source>
        <dbReference type="ARBA" id="ARBA00022516"/>
    </source>
</evidence>
<dbReference type="GO" id="GO:0006636">
    <property type="term" value="P:unsaturated fatty acid biosynthetic process"/>
    <property type="evidence" value="ECO:0007669"/>
    <property type="project" value="TreeGrafter"/>
</dbReference>
<evidence type="ECO:0000256" key="5">
    <source>
        <dbReference type="ARBA" id="ARBA00022832"/>
    </source>
</evidence>
<keyword evidence="8" id="KW-0443">Lipid metabolism</keyword>
<comment type="similarity">
    <text evidence="2 11">Belongs to the fatty acid desaturase type 1 family.</text>
</comment>
<feature type="transmembrane region" description="Helical" evidence="12">
    <location>
        <begin position="241"/>
        <end position="261"/>
    </location>
</feature>
<dbReference type="STRING" id="1147741.A0A0R3RPJ2"/>
<evidence type="ECO:0000256" key="12">
    <source>
        <dbReference type="SAM" id="Phobius"/>
    </source>
</evidence>
<dbReference type="InterPro" id="IPR015876">
    <property type="entry name" value="Acyl-CoA_DS"/>
</dbReference>
<keyword evidence="3 11" id="KW-0444">Lipid biosynthesis</keyword>
<feature type="transmembrane region" description="Helical" evidence="12">
    <location>
        <begin position="57"/>
        <end position="82"/>
    </location>
</feature>
<evidence type="ECO:0000256" key="9">
    <source>
        <dbReference type="ARBA" id="ARBA00023136"/>
    </source>
</evidence>
<evidence type="ECO:0000256" key="4">
    <source>
        <dbReference type="ARBA" id="ARBA00022692"/>
    </source>
</evidence>
<evidence type="ECO:0000256" key="8">
    <source>
        <dbReference type="ARBA" id="ARBA00023098"/>
    </source>
</evidence>
<comment type="cofactor">
    <cofactor evidence="11">
        <name>Fe(2+)</name>
        <dbReference type="ChEBI" id="CHEBI:29033"/>
    </cofactor>
</comment>
<protein>
    <submittedName>
        <fullName evidence="14">FA_desaturase domain-containing protein</fullName>
    </submittedName>
</protein>
<evidence type="ECO:0000256" key="1">
    <source>
        <dbReference type="ARBA" id="ARBA00004141"/>
    </source>
</evidence>
<dbReference type="GO" id="GO:0005506">
    <property type="term" value="F:iron ion binding"/>
    <property type="evidence" value="ECO:0007669"/>
    <property type="project" value="TreeGrafter"/>
</dbReference>
<name>A0A0R3RPJ2_9BILA</name>
<evidence type="ECO:0000313" key="13">
    <source>
        <dbReference type="Proteomes" id="UP000050640"/>
    </source>
</evidence>
<proteinExistence type="inferred from homology"/>
<dbReference type="AlphaFoldDB" id="A0A0R3RPJ2"/>
<dbReference type="GO" id="GO:0004768">
    <property type="term" value="F:stearoyl-CoA 9-desaturase activity"/>
    <property type="evidence" value="ECO:0007669"/>
    <property type="project" value="TreeGrafter"/>
</dbReference>
<evidence type="ECO:0000256" key="10">
    <source>
        <dbReference type="ARBA" id="ARBA00023160"/>
    </source>
</evidence>
<dbReference type="GO" id="GO:0005789">
    <property type="term" value="C:endoplasmic reticulum membrane"/>
    <property type="evidence" value="ECO:0007669"/>
    <property type="project" value="TreeGrafter"/>
</dbReference>
<dbReference type="WBParaSite" id="EEL_0000345601-mRNA-1">
    <property type="protein sequence ID" value="EEL_0000345601-mRNA-1"/>
    <property type="gene ID" value="EEL_0000345601"/>
</dbReference>
<feature type="transmembrane region" description="Helical" evidence="12">
    <location>
        <begin position="336"/>
        <end position="357"/>
    </location>
</feature>
<evidence type="ECO:0000256" key="6">
    <source>
        <dbReference type="ARBA" id="ARBA00022989"/>
    </source>
</evidence>
<keyword evidence="9 12" id="KW-0472">Membrane</keyword>
<evidence type="ECO:0000256" key="2">
    <source>
        <dbReference type="ARBA" id="ARBA00009295"/>
    </source>
</evidence>
<accession>A0A0R3RPJ2</accession>